<evidence type="ECO:0000256" key="1">
    <source>
        <dbReference type="ARBA" id="ARBA00003913"/>
    </source>
</evidence>
<evidence type="ECO:0000256" key="10">
    <source>
        <dbReference type="SAM" id="MobiDB-lite"/>
    </source>
</evidence>
<dbReference type="InterPro" id="IPR017901">
    <property type="entry name" value="C-CAP_CF_C-like"/>
</dbReference>
<dbReference type="PROSITE" id="PS51329">
    <property type="entry name" value="C_CAP_COFACTOR_C"/>
    <property type="match status" value="1"/>
</dbReference>
<name>A0A061SA80_9CHLO</name>
<proteinExistence type="inferred from homology"/>
<dbReference type="GO" id="GO:0005096">
    <property type="term" value="F:GTPase activator activity"/>
    <property type="evidence" value="ECO:0007669"/>
    <property type="project" value="InterPro"/>
</dbReference>
<evidence type="ECO:0000256" key="8">
    <source>
        <dbReference type="ARBA" id="ARBA00023329"/>
    </source>
</evidence>
<evidence type="ECO:0000313" key="12">
    <source>
        <dbReference type="EMBL" id="JAC79805.1"/>
    </source>
</evidence>
<dbReference type="SMART" id="SM00673">
    <property type="entry name" value="CARP"/>
    <property type="match status" value="2"/>
</dbReference>
<comment type="subcellular location">
    <subcellularLocation>
        <location evidence="2 9">Cytoplasmic vesicle membrane</location>
        <topology evidence="2 9">Peripheral membrane protein</topology>
        <orientation evidence="2 9">Cytoplasmic side</orientation>
    </subcellularLocation>
    <subcellularLocation>
        <location evidence="9">Membrane</location>
        <location evidence="9">Coated pit</location>
        <topology evidence="9">Peripheral membrane protein</topology>
        <orientation evidence="9">Cytoplasmic side</orientation>
    </subcellularLocation>
    <text evidence="9">Cytoplasmic face of coated pits and vesicles.</text>
</comment>
<dbReference type="PANTHER" id="PTHR15440:SF0">
    <property type="entry name" value="PROTEIN XRP2"/>
    <property type="match status" value="1"/>
</dbReference>
<dbReference type="InterPro" id="IPR039093">
    <property type="entry name" value="XRP2"/>
</dbReference>
<feature type="region of interest" description="Disordered" evidence="10">
    <location>
        <begin position="296"/>
        <end position="315"/>
    </location>
</feature>
<accession>A0A061SA80</accession>
<dbReference type="GO" id="GO:0005198">
    <property type="term" value="F:structural molecule activity"/>
    <property type="evidence" value="ECO:0007669"/>
    <property type="project" value="InterPro"/>
</dbReference>
<reference evidence="12" key="1">
    <citation type="submission" date="2014-05" db="EMBL/GenBank/DDBJ databases">
        <title>The transcriptome of the halophilic microalga Tetraselmis sp. GSL018 isolated from the Great Salt Lake, Utah.</title>
        <authorList>
            <person name="Jinkerson R.E."/>
            <person name="D'Adamo S."/>
            <person name="Posewitz M.C."/>
        </authorList>
    </citation>
    <scope>NUCLEOTIDE SEQUENCE</scope>
    <source>
        <strain evidence="12">GSL018</strain>
    </source>
</reference>
<keyword evidence="7 9" id="KW-0168">Coated pit</keyword>
<evidence type="ECO:0000256" key="3">
    <source>
        <dbReference type="ARBA" id="ARBA00005263"/>
    </source>
</evidence>
<comment type="function">
    <text evidence="1 9">Clathrin is the major protein of the polyhedral coat of coated pits and vesicles.</text>
</comment>
<feature type="domain" description="C-CAP/cofactor C-like" evidence="11">
    <location>
        <begin position="1"/>
        <end position="141"/>
    </location>
</feature>
<evidence type="ECO:0000256" key="9">
    <source>
        <dbReference type="RuleBase" id="RU363137"/>
    </source>
</evidence>
<gene>
    <name evidence="12" type="ORF">TSPGSL018_11796</name>
</gene>
<dbReference type="GO" id="GO:0000166">
    <property type="term" value="F:nucleotide binding"/>
    <property type="evidence" value="ECO:0007669"/>
    <property type="project" value="UniProtKB-KW"/>
</dbReference>
<dbReference type="InterPro" id="IPR016098">
    <property type="entry name" value="CAP/MinC_C"/>
</dbReference>
<dbReference type="GO" id="GO:0005929">
    <property type="term" value="C:cilium"/>
    <property type="evidence" value="ECO:0007669"/>
    <property type="project" value="TreeGrafter"/>
</dbReference>
<keyword evidence="8 9" id="KW-0968">Cytoplasmic vesicle</keyword>
<dbReference type="InterPro" id="IPR012945">
    <property type="entry name" value="Tubulin-bd_cofactor_C_dom"/>
</dbReference>
<dbReference type="Pfam" id="PF01086">
    <property type="entry name" value="Clathrin_lg_ch"/>
    <property type="match status" value="1"/>
</dbReference>
<evidence type="ECO:0000256" key="7">
    <source>
        <dbReference type="ARBA" id="ARBA00023176"/>
    </source>
</evidence>
<dbReference type="GO" id="GO:0006892">
    <property type="term" value="P:post-Golgi vesicle-mediated transport"/>
    <property type="evidence" value="ECO:0007669"/>
    <property type="project" value="TreeGrafter"/>
</dbReference>
<comment type="similarity">
    <text evidence="4">Belongs to the TBCC family.</text>
</comment>
<evidence type="ECO:0000256" key="6">
    <source>
        <dbReference type="ARBA" id="ARBA00023136"/>
    </source>
</evidence>
<dbReference type="Gene3D" id="2.160.20.70">
    <property type="match status" value="1"/>
</dbReference>
<evidence type="ECO:0000259" key="11">
    <source>
        <dbReference type="PROSITE" id="PS51329"/>
    </source>
</evidence>
<keyword evidence="5" id="KW-0547">Nucleotide-binding</keyword>
<dbReference type="GO" id="GO:0030130">
    <property type="term" value="C:clathrin coat of trans-Golgi network vesicle"/>
    <property type="evidence" value="ECO:0007669"/>
    <property type="project" value="InterPro"/>
</dbReference>
<keyword evidence="6 9" id="KW-0472">Membrane</keyword>
<dbReference type="Pfam" id="PF07986">
    <property type="entry name" value="TBCC"/>
    <property type="match status" value="1"/>
</dbReference>
<dbReference type="GO" id="GO:0006886">
    <property type="term" value="P:intracellular protein transport"/>
    <property type="evidence" value="ECO:0007669"/>
    <property type="project" value="InterPro"/>
</dbReference>
<dbReference type="GO" id="GO:1990075">
    <property type="term" value="C:periciliary membrane compartment"/>
    <property type="evidence" value="ECO:0007669"/>
    <property type="project" value="TreeGrafter"/>
</dbReference>
<feature type="compositionally biased region" description="Basic and acidic residues" evidence="10">
    <location>
        <begin position="296"/>
        <end position="308"/>
    </location>
</feature>
<evidence type="ECO:0000256" key="5">
    <source>
        <dbReference type="ARBA" id="ARBA00022741"/>
    </source>
</evidence>
<dbReference type="AlphaFoldDB" id="A0A061SA80"/>
<protein>
    <recommendedName>
        <fullName evidence="9">Clathrin light chain</fullName>
    </recommendedName>
</protein>
<sequence length="361" mass="39111">MSSCFENLLSETCSKLPGELNGSPFTLSGLEGCTVTLLDYTSNVEVANCSNCSILIGPTSTASFRECSSCRIMVACGQFSATSCRDCSFGLYCASPPSIESCSDVRFACWNAAYPGLSGHFQALGLPLESNLWNQVSDNSEGEGLQSYQVDEFAPAEYWEVPLEGMGPVENPVPAMQPATFGGDDFFGGGAVAEQAPGGGDFFSGAQAFGDDPFAAPEHGSGGLELPAEELAEQDPPESFAMPAEMEGENPRVTEMREAMRIRLREVDEREAKVKADASAQAKSYLDSFYKNRTDSTERRMKNNREAEALTGSQEPKGNTYWERIVEYIDFSNAAKSGVDMTRYKNVLFTAKNRNVPVNVN</sequence>
<dbReference type="EMBL" id="GBEZ01005510">
    <property type="protein sequence ID" value="JAC79805.1"/>
    <property type="molecule type" value="Transcribed_RNA"/>
</dbReference>
<dbReference type="PANTHER" id="PTHR15440">
    <property type="entry name" value="XRP2 PROTEIN"/>
    <property type="match status" value="1"/>
</dbReference>
<dbReference type="InterPro" id="IPR000996">
    <property type="entry name" value="Clathrin_L-chain"/>
</dbReference>
<evidence type="ECO:0000256" key="4">
    <source>
        <dbReference type="ARBA" id="ARBA00008848"/>
    </source>
</evidence>
<evidence type="ECO:0000256" key="2">
    <source>
        <dbReference type="ARBA" id="ARBA00004180"/>
    </source>
</evidence>
<dbReference type="GO" id="GO:0030132">
    <property type="term" value="C:clathrin coat of coated pit"/>
    <property type="evidence" value="ECO:0007669"/>
    <property type="project" value="InterPro"/>
</dbReference>
<dbReference type="InterPro" id="IPR006599">
    <property type="entry name" value="CARP_motif"/>
</dbReference>
<comment type="similarity">
    <text evidence="3 9">Belongs to the clathrin light chain family.</text>
</comment>
<organism evidence="12">
    <name type="scientific">Tetraselmis sp. GSL018</name>
    <dbReference type="NCBI Taxonomy" id="582737"/>
    <lineage>
        <taxon>Eukaryota</taxon>
        <taxon>Viridiplantae</taxon>
        <taxon>Chlorophyta</taxon>
        <taxon>core chlorophytes</taxon>
        <taxon>Chlorodendrophyceae</taxon>
        <taxon>Chlorodendrales</taxon>
        <taxon>Chlorodendraceae</taxon>
        <taxon>Tetraselmis</taxon>
    </lineage>
</organism>